<dbReference type="PRINTS" id="PR01356">
    <property type="entry name" value="GFGPROTEIN"/>
</dbReference>
<comment type="catalytic activity">
    <reaction evidence="6">
        <text>NADH + H2O = reduced beta-nicotinamide D-ribonucleotide + AMP + 2 H(+)</text>
        <dbReference type="Rhea" id="RHEA:48868"/>
        <dbReference type="ChEBI" id="CHEBI:15377"/>
        <dbReference type="ChEBI" id="CHEBI:15378"/>
        <dbReference type="ChEBI" id="CHEBI:57945"/>
        <dbReference type="ChEBI" id="CHEBI:90832"/>
        <dbReference type="ChEBI" id="CHEBI:456215"/>
        <dbReference type="EC" id="3.6.1.22"/>
    </reaction>
</comment>
<organism evidence="8 9">
    <name type="scientific">Arabidopsis arenosa</name>
    <name type="common">Sand rock-cress</name>
    <name type="synonym">Cardaminopsis arenosa</name>
    <dbReference type="NCBI Taxonomy" id="38785"/>
    <lineage>
        <taxon>Eukaryota</taxon>
        <taxon>Viridiplantae</taxon>
        <taxon>Streptophyta</taxon>
        <taxon>Embryophyta</taxon>
        <taxon>Tracheophyta</taxon>
        <taxon>Spermatophyta</taxon>
        <taxon>Magnoliopsida</taxon>
        <taxon>eudicotyledons</taxon>
        <taxon>Gunneridae</taxon>
        <taxon>Pentapetalae</taxon>
        <taxon>rosids</taxon>
        <taxon>malvids</taxon>
        <taxon>Brassicales</taxon>
        <taxon>Brassicaceae</taxon>
        <taxon>Camelineae</taxon>
        <taxon>Arabidopsis</taxon>
    </lineage>
</organism>
<evidence type="ECO:0000256" key="3">
    <source>
        <dbReference type="ARBA" id="ARBA00022723"/>
    </source>
</evidence>
<dbReference type="InterPro" id="IPR015797">
    <property type="entry name" value="NUDIX_hydrolase-like_dom_sf"/>
</dbReference>
<dbReference type="CDD" id="cd00118">
    <property type="entry name" value="LysM"/>
    <property type="match status" value="1"/>
</dbReference>
<dbReference type="CDD" id="cd04670">
    <property type="entry name" value="NUDIX_ASFGF2_Nudt6"/>
    <property type="match status" value="1"/>
</dbReference>
<dbReference type="EC" id="3.6.1.22" evidence="6"/>
<dbReference type="Pfam" id="PF18290">
    <property type="entry name" value="Nudix_hydro"/>
    <property type="match status" value="1"/>
</dbReference>
<evidence type="ECO:0000313" key="9">
    <source>
        <dbReference type="Proteomes" id="UP000682877"/>
    </source>
</evidence>
<dbReference type="PANTHER" id="PTHR13994:SF30">
    <property type="entry name" value="NUDIX HYDROLASE 10"/>
    <property type="match status" value="1"/>
</dbReference>
<dbReference type="FunFam" id="3.90.79.10:FF:000015">
    <property type="entry name" value="Nudix hydrolase 8"/>
    <property type="match status" value="1"/>
</dbReference>
<dbReference type="PANTHER" id="PTHR13994">
    <property type="entry name" value="NUDIX HYDROLASE RELATED"/>
    <property type="match status" value="1"/>
</dbReference>
<dbReference type="InterPro" id="IPR000086">
    <property type="entry name" value="NUDIX_hydrolase_dom"/>
</dbReference>
<dbReference type="InterPro" id="IPR040618">
    <property type="entry name" value="Pre-Nudix"/>
</dbReference>
<dbReference type="SUPFAM" id="SSF55811">
    <property type="entry name" value="Nudix"/>
    <property type="match status" value="1"/>
</dbReference>
<dbReference type="Gene3D" id="3.10.350.10">
    <property type="entry name" value="LysM domain"/>
    <property type="match status" value="1"/>
</dbReference>
<dbReference type="GO" id="GO:0035529">
    <property type="term" value="F:NADH pyrophosphatase activity"/>
    <property type="evidence" value="ECO:0007669"/>
    <property type="project" value="UniProtKB-UniRule"/>
</dbReference>
<protein>
    <recommendedName>
        <fullName evidence="6">Nudix hydrolase</fullName>
        <shortName evidence="6">AtNUDT</shortName>
        <ecNumber evidence="6">3.6.1.13</ecNumber>
        <ecNumber evidence="6">3.6.1.22</ecNumber>
    </recommendedName>
    <alternativeName>
        <fullName evidence="6">ADP-ribose pyrophosphatase</fullName>
    </alternativeName>
    <alternativeName>
        <fullName evidence="6">NADH pyrophosphatase</fullName>
    </alternativeName>
</protein>
<evidence type="ECO:0000259" key="7">
    <source>
        <dbReference type="PROSITE" id="PS51462"/>
    </source>
</evidence>
<accession>A0A8S2AQ32</accession>
<keyword evidence="9" id="KW-1185">Reference proteome</keyword>
<dbReference type="FunFam" id="3.40.630.30:FF:000016">
    <property type="entry name" value="nudix hydrolase 2"/>
    <property type="match status" value="1"/>
</dbReference>
<dbReference type="GO" id="GO:0051287">
    <property type="term" value="F:NAD binding"/>
    <property type="evidence" value="ECO:0007669"/>
    <property type="project" value="UniProtKB-UniRule"/>
</dbReference>
<comment type="catalytic activity">
    <reaction evidence="6">
        <text>NAD(+) + H2O = beta-nicotinamide D-ribonucleotide + AMP + 2 H(+)</text>
        <dbReference type="Rhea" id="RHEA:11800"/>
        <dbReference type="ChEBI" id="CHEBI:14649"/>
        <dbReference type="ChEBI" id="CHEBI:15377"/>
        <dbReference type="ChEBI" id="CHEBI:15378"/>
        <dbReference type="ChEBI" id="CHEBI:57540"/>
        <dbReference type="ChEBI" id="CHEBI:456215"/>
        <dbReference type="EC" id="3.6.1.22"/>
    </reaction>
</comment>
<dbReference type="InterPro" id="IPR003293">
    <property type="entry name" value="Nudix_hydrolase6-like"/>
</dbReference>
<dbReference type="Pfam" id="PF00293">
    <property type="entry name" value="NUDIX"/>
    <property type="match status" value="1"/>
</dbReference>
<dbReference type="PROSITE" id="PS00893">
    <property type="entry name" value="NUDIX_BOX"/>
    <property type="match status" value="1"/>
</dbReference>
<dbReference type="Gene3D" id="3.90.79.10">
    <property type="entry name" value="Nucleoside Triphosphate Pyrophosphohydrolase"/>
    <property type="match status" value="1"/>
</dbReference>
<comment type="similarity">
    <text evidence="2 6">Belongs to the Nudix hydrolase family.</text>
</comment>
<comment type="function">
    <text evidence="6">Mediates the hydrolysis of some nucleoside diphosphate derivatives, possibly using both NADH and ADP-ribose as substrates.</text>
</comment>
<evidence type="ECO:0000256" key="2">
    <source>
        <dbReference type="ARBA" id="ARBA00005582"/>
    </source>
</evidence>
<keyword evidence="5 6" id="KW-0460">Magnesium</keyword>
<evidence type="ECO:0000256" key="4">
    <source>
        <dbReference type="ARBA" id="ARBA00022801"/>
    </source>
</evidence>
<dbReference type="InterPro" id="IPR020084">
    <property type="entry name" value="NUDIX_hydrolase_CS"/>
</dbReference>
<dbReference type="PROSITE" id="PS51462">
    <property type="entry name" value="NUDIX"/>
    <property type="match status" value="1"/>
</dbReference>
<sequence length="370" mass="41915">MSDDQEAPLINGVEHKICEVLPFVDDDYGGVIVEMKTPMDAKSFVAALRYSFQQWRSQGKKGVWLNLPLSHVNLVEPAVKEGFRYHHAEPTYLMLVYWIPEAESTIPLNASHRVRVGAVVLNHNKEILVVQEKYGTLRGSGNWKIPTGVVDEGEEIFAAAIREVKEETGIDTEFLEILAFCQTHESFFAKSDLFFVCLLRPTSFDIQKQDLEIEAAQWMRFEDSASQPITHKNELFKAIHCICSMKMEKSYSGFSTQHITTFFDDKLVASYCLVALLILTLAGSVKNSHGGGRRENFRAAARGRNCEVWRGKQMMERPCEELYVVGEGDTLHSISEKCGDPFIVERNPHIHDPDDVFPGLLIKLHINLPE</sequence>
<dbReference type="Proteomes" id="UP000682877">
    <property type="component" value="Chromosome 7"/>
</dbReference>
<dbReference type="GO" id="GO:0046872">
    <property type="term" value="F:metal ion binding"/>
    <property type="evidence" value="ECO:0007669"/>
    <property type="project" value="UniProtKB-UniRule"/>
</dbReference>
<dbReference type="EC" id="3.6.1.13" evidence="6"/>
<dbReference type="InterPro" id="IPR036779">
    <property type="entry name" value="LysM_dom_sf"/>
</dbReference>
<comment type="cofactor">
    <cofactor evidence="1 6">
        <name>Mg(2+)</name>
        <dbReference type="ChEBI" id="CHEBI:18420"/>
    </cofactor>
</comment>
<dbReference type="EMBL" id="LR999457">
    <property type="protein sequence ID" value="CAE6177426.1"/>
    <property type="molecule type" value="Genomic_DNA"/>
</dbReference>
<evidence type="ECO:0000256" key="1">
    <source>
        <dbReference type="ARBA" id="ARBA00001946"/>
    </source>
</evidence>
<keyword evidence="4 6" id="KW-0378">Hydrolase</keyword>
<dbReference type="AlphaFoldDB" id="A0A8S2AQ32"/>
<evidence type="ECO:0000256" key="6">
    <source>
        <dbReference type="RuleBase" id="RU368106"/>
    </source>
</evidence>
<dbReference type="Gene3D" id="3.40.630.30">
    <property type="match status" value="1"/>
</dbReference>
<feature type="domain" description="Nudix hydrolase" evidence="7">
    <location>
        <begin position="111"/>
        <end position="241"/>
    </location>
</feature>
<evidence type="ECO:0000313" key="8">
    <source>
        <dbReference type="EMBL" id="CAE6177426.1"/>
    </source>
</evidence>
<comment type="catalytic activity">
    <reaction evidence="6">
        <text>ADP-D-ribose + H2O = D-ribose 5-phosphate + AMP + 2 H(+)</text>
        <dbReference type="Rhea" id="RHEA:10412"/>
        <dbReference type="ChEBI" id="CHEBI:15377"/>
        <dbReference type="ChEBI" id="CHEBI:15378"/>
        <dbReference type="ChEBI" id="CHEBI:57967"/>
        <dbReference type="ChEBI" id="CHEBI:78346"/>
        <dbReference type="ChEBI" id="CHEBI:456215"/>
        <dbReference type="EC" id="3.6.1.13"/>
    </reaction>
</comment>
<reference evidence="8" key="1">
    <citation type="submission" date="2021-01" db="EMBL/GenBank/DDBJ databases">
        <authorList>
            <person name="Bezrukov I."/>
        </authorList>
    </citation>
    <scope>NUCLEOTIDE SEQUENCE</scope>
</reference>
<dbReference type="InterPro" id="IPR018392">
    <property type="entry name" value="LysM"/>
</dbReference>
<dbReference type="GO" id="GO:0047631">
    <property type="term" value="F:ADP-ribose diphosphatase activity"/>
    <property type="evidence" value="ECO:0007669"/>
    <property type="project" value="UniProtKB-UniRule"/>
</dbReference>
<evidence type="ECO:0000256" key="5">
    <source>
        <dbReference type="ARBA" id="ARBA00022842"/>
    </source>
</evidence>
<gene>
    <name evidence="8" type="ORF">AARE701A_LOCUS18494</name>
</gene>
<keyword evidence="3 6" id="KW-0479">Metal-binding</keyword>
<name>A0A8S2AQ32_ARAAE</name>
<proteinExistence type="inferred from homology"/>